<evidence type="ECO:0000313" key="3">
    <source>
        <dbReference type="Proteomes" id="UP000528286"/>
    </source>
</evidence>
<dbReference type="InterPro" id="IPR031339">
    <property type="entry name" value="DUF4942"/>
</dbReference>
<organism evidence="2 3">
    <name type="scientific">Gellertiella hungarica</name>
    <dbReference type="NCBI Taxonomy" id="1572859"/>
    <lineage>
        <taxon>Bacteria</taxon>
        <taxon>Pseudomonadati</taxon>
        <taxon>Pseudomonadota</taxon>
        <taxon>Alphaproteobacteria</taxon>
        <taxon>Hyphomicrobiales</taxon>
        <taxon>Rhizobiaceae</taxon>
        <taxon>Gellertiella</taxon>
    </lineage>
</organism>
<dbReference type="RefSeq" id="WP_183368026.1">
    <property type="nucleotide sequence ID" value="NZ_JACIEZ010000011.1"/>
</dbReference>
<dbReference type="Proteomes" id="UP000528286">
    <property type="component" value="Unassembled WGS sequence"/>
</dbReference>
<name>A0A7W6JAB9_9HYPH</name>
<keyword evidence="3" id="KW-1185">Reference proteome</keyword>
<dbReference type="EMBL" id="JACIEZ010000011">
    <property type="protein sequence ID" value="MBB4066768.1"/>
    <property type="molecule type" value="Genomic_DNA"/>
</dbReference>
<protein>
    <recommendedName>
        <fullName evidence="1">DUF4942 domain-containing protein</fullName>
    </recommendedName>
</protein>
<comment type="caution">
    <text evidence="2">The sequence shown here is derived from an EMBL/GenBank/DDBJ whole genome shotgun (WGS) entry which is preliminary data.</text>
</comment>
<gene>
    <name evidence="2" type="ORF">GGR23_003986</name>
</gene>
<proteinExistence type="predicted"/>
<evidence type="ECO:0000259" key="1">
    <source>
        <dbReference type="Pfam" id="PF13708"/>
    </source>
</evidence>
<dbReference type="Pfam" id="PF13708">
    <property type="entry name" value="DUF4942"/>
    <property type="match status" value="1"/>
</dbReference>
<accession>A0A7W6JAB9</accession>
<feature type="domain" description="DUF4942" evidence="1">
    <location>
        <begin position="75"/>
        <end position="259"/>
    </location>
</feature>
<reference evidence="2 3" key="1">
    <citation type="submission" date="2020-08" db="EMBL/GenBank/DDBJ databases">
        <title>Genomic Encyclopedia of Type Strains, Phase IV (KMG-IV): sequencing the most valuable type-strain genomes for metagenomic binning, comparative biology and taxonomic classification.</title>
        <authorList>
            <person name="Goeker M."/>
        </authorList>
    </citation>
    <scope>NUCLEOTIDE SEQUENCE [LARGE SCALE GENOMIC DNA]</scope>
    <source>
        <strain evidence="2 3">DSM 29853</strain>
    </source>
</reference>
<dbReference type="AlphaFoldDB" id="A0A7W6JAB9"/>
<sequence length="266" mass="29673">MTTDIIRKASIEELVAHRTRAIEAFAQAEAAIEAANAAAKRAAPSFQYAGGAQALASPSRSRFSCKSQAEEWRRGVDRDCWNNLLMASGLGALMGAKQKGEFQKLLEDNPPEFTVETAFATFADKMGNAGAIFNESVVNAFKSAPKGFKSNDSFHVGSRMILDYAVSHYMNHATWYSSSYGSQAIDIVRDLDRIMHQLDGKPFETDATQIASVAMREGKSECETEYFRFRWFRKSTMHVWFKRDDLVREMNRIIADHYGAVLGQAA</sequence>
<evidence type="ECO:0000313" key="2">
    <source>
        <dbReference type="EMBL" id="MBB4066768.1"/>
    </source>
</evidence>